<dbReference type="Proteomes" id="UP001054945">
    <property type="component" value="Unassembled WGS sequence"/>
</dbReference>
<proteinExistence type="predicted"/>
<dbReference type="AlphaFoldDB" id="A0AAV4RLB4"/>
<sequence length="75" mass="8662">MEFSLPRYFRESSQKRARSYLDAPKKLDTMANLPLLLRFVNSPPKRSRGRSSSDKRAVGFWLTIAPRHLGSLQRA</sequence>
<organism evidence="1 2">
    <name type="scientific">Caerostris extrusa</name>
    <name type="common">Bark spider</name>
    <name type="synonym">Caerostris bankana</name>
    <dbReference type="NCBI Taxonomy" id="172846"/>
    <lineage>
        <taxon>Eukaryota</taxon>
        <taxon>Metazoa</taxon>
        <taxon>Ecdysozoa</taxon>
        <taxon>Arthropoda</taxon>
        <taxon>Chelicerata</taxon>
        <taxon>Arachnida</taxon>
        <taxon>Araneae</taxon>
        <taxon>Araneomorphae</taxon>
        <taxon>Entelegynae</taxon>
        <taxon>Araneoidea</taxon>
        <taxon>Araneidae</taxon>
        <taxon>Caerostris</taxon>
    </lineage>
</organism>
<name>A0AAV4RLB4_CAEEX</name>
<evidence type="ECO:0000313" key="1">
    <source>
        <dbReference type="EMBL" id="GIY20823.1"/>
    </source>
</evidence>
<dbReference type="EMBL" id="BPLR01007940">
    <property type="protein sequence ID" value="GIY20823.1"/>
    <property type="molecule type" value="Genomic_DNA"/>
</dbReference>
<accession>A0AAV4RLB4</accession>
<evidence type="ECO:0000313" key="2">
    <source>
        <dbReference type="Proteomes" id="UP001054945"/>
    </source>
</evidence>
<comment type="caution">
    <text evidence="1">The sequence shown here is derived from an EMBL/GenBank/DDBJ whole genome shotgun (WGS) entry which is preliminary data.</text>
</comment>
<reference evidence="1 2" key="1">
    <citation type="submission" date="2021-06" db="EMBL/GenBank/DDBJ databases">
        <title>Caerostris extrusa draft genome.</title>
        <authorList>
            <person name="Kono N."/>
            <person name="Arakawa K."/>
        </authorList>
    </citation>
    <scope>NUCLEOTIDE SEQUENCE [LARGE SCALE GENOMIC DNA]</scope>
</reference>
<gene>
    <name evidence="1" type="ORF">CEXT_665041</name>
</gene>
<protein>
    <submittedName>
        <fullName evidence="1">Uncharacterized protein</fullName>
    </submittedName>
</protein>
<keyword evidence="2" id="KW-1185">Reference proteome</keyword>